<dbReference type="VEuPathDB" id="FungiDB:SCHCODRAFT_02491516"/>
<dbReference type="InParanoid" id="D8PYE6"/>
<dbReference type="RefSeq" id="XP_003034145.1">
    <property type="nucleotide sequence ID" value="XM_003034099.1"/>
</dbReference>
<evidence type="ECO:0000313" key="1">
    <source>
        <dbReference type="EMBL" id="EFI99242.1"/>
    </source>
</evidence>
<accession>D8PYE6</accession>
<dbReference type="OMA" id="ACMPERT"/>
<dbReference type="OrthoDB" id="3049395at2759"/>
<gene>
    <name evidence="1" type="ORF">SCHCODRAFT_106349</name>
</gene>
<evidence type="ECO:0000313" key="2">
    <source>
        <dbReference type="Proteomes" id="UP000007431"/>
    </source>
</evidence>
<dbReference type="eggNOG" id="ENOG502RSEK">
    <property type="taxonomic scope" value="Eukaryota"/>
</dbReference>
<keyword evidence="2" id="KW-1185">Reference proteome</keyword>
<name>D8PYE6_SCHCM</name>
<dbReference type="Proteomes" id="UP000007431">
    <property type="component" value="Unassembled WGS sequence"/>
</dbReference>
<feature type="non-terminal residue" evidence="1">
    <location>
        <position position="184"/>
    </location>
</feature>
<organism evidence="2">
    <name type="scientific">Schizophyllum commune (strain H4-8 / FGSC 9210)</name>
    <name type="common">Split gill fungus</name>
    <dbReference type="NCBI Taxonomy" id="578458"/>
    <lineage>
        <taxon>Eukaryota</taxon>
        <taxon>Fungi</taxon>
        <taxon>Dikarya</taxon>
        <taxon>Basidiomycota</taxon>
        <taxon>Agaricomycotina</taxon>
        <taxon>Agaricomycetes</taxon>
        <taxon>Agaricomycetidae</taxon>
        <taxon>Agaricales</taxon>
        <taxon>Schizophyllaceae</taxon>
        <taxon>Schizophyllum</taxon>
    </lineage>
</organism>
<dbReference type="KEGG" id="scm:SCHCO_02491516"/>
<reference evidence="1 2" key="1">
    <citation type="journal article" date="2010" name="Nat. Biotechnol.">
        <title>Genome sequence of the model mushroom Schizophyllum commune.</title>
        <authorList>
            <person name="Ohm R.A."/>
            <person name="de Jong J.F."/>
            <person name="Lugones L.G."/>
            <person name="Aerts A."/>
            <person name="Kothe E."/>
            <person name="Stajich J.E."/>
            <person name="de Vries R.P."/>
            <person name="Record E."/>
            <person name="Levasseur A."/>
            <person name="Baker S.E."/>
            <person name="Bartholomew K.A."/>
            <person name="Coutinho P.M."/>
            <person name="Erdmann S."/>
            <person name="Fowler T.J."/>
            <person name="Gathman A.C."/>
            <person name="Lombard V."/>
            <person name="Henrissat B."/>
            <person name="Knabe N."/>
            <person name="Kuees U."/>
            <person name="Lilly W.W."/>
            <person name="Lindquist E."/>
            <person name="Lucas S."/>
            <person name="Magnuson J.K."/>
            <person name="Piumi F."/>
            <person name="Raudaskoski M."/>
            <person name="Salamov A."/>
            <person name="Schmutz J."/>
            <person name="Schwarze F.W.M.R."/>
            <person name="vanKuyk P.A."/>
            <person name="Horton J.S."/>
            <person name="Grigoriev I.V."/>
            <person name="Woesten H.A.B."/>
        </authorList>
    </citation>
    <scope>NUCLEOTIDE SEQUENCE [LARGE SCALE GENOMIC DNA]</scope>
    <source>
        <strain evidence="2">H4-8 / FGSC 9210</strain>
    </source>
</reference>
<sequence>MFIAPSFNALLHVATRDEAEMIPECTTDRTPGDIFSRPFIDDKLDWVKQRLREHIGRIAAGIDQVTYQDILSTPNDALASLCNTYRLIGLESCILKVATLLIDRRFREWAEGEKVIPASQNGFRPAYRNKANAFILRTAIEKARASGETLHVVFMDLSNAFPSTDQPLLWLKLLRRGATGPMSD</sequence>
<protein>
    <recommendedName>
        <fullName evidence="3">Reverse transcriptase domain-containing protein</fullName>
    </recommendedName>
</protein>
<dbReference type="HOGENOM" id="CLU_1469030_0_0_1"/>
<proteinExistence type="predicted"/>
<dbReference type="GeneID" id="9592301"/>
<evidence type="ECO:0008006" key="3">
    <source>
        <dbReference type="Google" id="ProtNLM"/>
    </source>
</evidence>
<dbReference type="EMBL" id="GL377304">
    <property type="protein sequence ID" value="EFI99242.1"/>
    <property type="molecule type" value="Genomic_DNA"/>
</dbReference>
<dbReference type="AlphaFoldDB" id="D8PYE6"/>